<organism evidence="2 3">
    <name type="scientific">Jaminaea rosea</name>
    <dbReference type="NCBI Taxonomy" id="1569628"/>
    <lineage>
        <taxon>Eukaryota</taxon>
        <taxon>Fungi</taxon>
        <taxon>Dikarya</taxon>
        <taxon>Basidiomycota</taxon>
        <taxon>Ustilaginomycotina</taxon>
        <taxon>Exobasidiomycetes</taxon>
        <taxon>Microstromatales</taxon>
        <taxon>Microstromatales incertae sedis</taxon>
        <taxon>Jaminaea</taxon>
    </lineage>
</organism>
<dbReference type="EMBL" id="KZ819665">
    <property type="protein sequence ID" value="PWN28554.1"/>
    <property type="molecule type" value="Genomic_DNA"/>
</dbReference>
<feature type="region of interest" description="Disordered" evidence="1">
    <location>
        <begin position="74"/>
        <end position="123"/>
    </location>
</feature>
<feature type="compositionally biased region" description="Low complexity" evidence="1">
    <location>
        <begin position="220"/>
        <end position="241"/>
    </location>
</feature>
<name>A0A316UU80_9BASI</name>
<dbReference type="Proteomes" id="UP000245884">
    <property type="component" value="Unassembled WGS sequence"/>
</dbReference>
<dbReference type="RefSeq" id="XP_025363166.1">
    <property type="nucleotide sequence ID" value="XM_025504717.1"/>
</dbReference>
<evidence type="ECO:0000313" key="2">
    <source>
        <dbReference type="EMBL" id="PWN28554.1"/>
    </source>
</evidence>
<feature type="compositionally biased region" description="Polar residues" evidence="1">
    <location>
        <begin position="244"/>
        <end position="262"/>
    </location>
</feature>
<gene>
    <name evidence="2" type="ORF">BDZ90DRAFT_226629</name>
</gene>
<dbReference type="GeneID" id="37026540"/>
<evidence type="ECO:0000256" key="1">
    <source>
        <dbReference type="SAM" id="MobiDB-lite"/>
    </source>
</evidence>
<evidence type="ECO:0000313" key="3">
    <source>
        <dbReference type="Proteomes" id="UP000245884"/>
    </source>
</evidence>
<proteinExistence type="predicted"/>
<dbReference type="AlphaFoldDB" id="A0A316UU80"/>
<sequence length="395" mass="42848">MEEAVRREVRRQTNEHYSLQELSPTFQVAGTLFSTPLQCERDAEWAELLAALNEKPNKPLNVFCDIPIDPPPLPEAPPVLAPSDSVSQAAGPSLEVVPATQESVAPTPTPQRAPRRSRTAQQLEERDEWLVAVKAKQAEIEQEIPRCEEHSKHRNSDVRCYLNFHGTHHPLDLHLMFQWAIAAYDGHASDTQPPDDLLVKSLDRVSEARGIHAANRSACSQGQSSHSSSSSGPQTPNQPGQRPTMVTPSPGSRTALGQMSSNAVAAAPAAPERVPGPKISVWAFVKRLDQGGERLAARLTKGGITTMSMLAKAKARGALGAFSLGVLEDIIVEGWVEEWYDSDEPGEMTFAQAASIREAKQYGDGDAVDASVDASTSLDEPIEGRLLSSFSSQHF</sequence>
<reference evidence="2 3" key="1">
    <citation type="journal article" date="2018" name="Mol. Biol. Evol.">
        <title>Broad Genomic Sampling Reveals a Smut Pathogenic Ancestry of the Fungal Clade Ustilaginomycotina.</title>
        <authorList>
            <person name="Kijpornyongpan T."/>
            <person name="Mondo S.J."/>
            <person name="Barry K."/>
            <person name="Sandor L."/>
            <person name="Lee J."/>
            <person name="Lipzen A."/>
            <person name="Pangilinan J."/>
            <person name="LaButti K."/>
            <person name="Hainaut M."/>
            <person name="Henrissat B."/>
            <person name="Grigoriev I.V."/>
            <person name="Spatafora J.W."/>
            <person name="Aime M.C."/>
        </authorList>
    </citation>
    <scope>NUCLEOTIDE SEQUENCE [LARGE SCALE GENOMIC DNA]</scope>
    <source>
        <strain evidence="2 3">MCA 5214</strain>
    </source>
</reference>
<feature type="region of interest" description="Disordered" evidence="1">
    <location>
        <begin position="212"/>
        <end position="262"/>
    </location>
</feature>
<protein>
    <submittedName>
        <fullName evidence="2">Uncharacterized protein</fullName>
    </submittedName>
</protein>
<keyword evidence="3" id="KW-1185">Reference proteome</keyword>
<accession>A0A316UU80</accession>